<dbReference type="InterPro" id="IPR013762">
    <property type="entry name" value="Integrase-like_cat_sf"/>
</dbReference>
<evidence type="ECO:0000313" key="5">
    <source>
        <dbReference type="Proteomes" id="UP000215483"/>
    </source>
</evidence>
<dbReference type="GO" id="GO:0003677">
    <property type="term" value="F:DNA binding"/>
    <property type="evidence" value="ECO:0007669"/>
    <property type="project" value="UniProtKB-KW"/>
</dbReference>
<accession>A0A233SUD5</accession>
<keyword evidence="2" id="KW-0233">DNA recombination</keyword>
<dbReference type="Proteomes" id="UP000215483">
    <property type="component" value="Unassembled WGS sequence"/>
</dbReference>
<proteinExistence type="predicted"/>
<dbReference type="GO" id="GO:0006310">
    <property type="term" value="P:DNA recombination"/>
    <property type="evidence" value="ECO:0007669"/>
    <property type="project" value="UniProtKB-KW"/>
</dbReference>
<dbReference type="Gene3D" id="1.10.150.130">
    <property type="match status" value="1"/>
</dbReference>
<gene>
    <name evidence="4" type="ORF">BEK98_03980</name>
</gene>
<evidence type="ECO:0000313" key="4">
    <source>
        <dbReference type="EMBL" id="OXY99239.1"/>
    </source>
</evidence>
<evidence type="ECO:0000256" key="1">
    <source>
        <dbReference type="ARBA" id="ARBA00023125"/>
    </source>
</evidence>
<dbReference type="EMBL" id="MCGQ01000006">
    <property type="protein sequence ID" value="OXY99239.1"/>
    <property type="molecule type" value="Genomic_DNA"/>
</dbReference>
<protein>
    <recommendedName>
        <fullName evidence="3">Integrase SAM-like N-terminal domain-containing protein</fullName>
    </recommendedName>
</protein>
<dbReference type="InterPro" id="IPR004107">
    <property type="entry name" value="Integrase_SAM-like_N"/>
</dbReference>
<dbReference type="SUPFAM" id="SSF47823">
    <property type="entry name" value="lambda integrase-like, N-terminal domain"/>
    <property type="match status" value="1"/>
</dbReference>
<keyword evidence="1" id="KW-0238">DNA-binding</keyword>
<comment type="caution">
    <text evidence="4">The sequence shown here is derived from an EMBL/GenBank/DDBJ whole genome shotgun (WGS) entry which is preliminary data.</text>
</comment>
<organism evidence="4 5">
    <name type="scientific">Streptomyces diastatochromogenes</name>
    <dbReference type="NCBI Taxonomy" id="42236"/>
    <lineage>
        <taxon>Bacteria</taxon>
        <taxon>Bacillati</taxon>
        <taxon>Actinomycetota</taxon>
        <taxon>Actinomycetes</taxon>
        <taxon>Kitasatosporales</taxon>
        <taxon>Streptomycetaceae</taxon>
        <taxon>Streptomyces</taxon>
    </lineage>
</organism>
<dbReference type="Gene3D" id="1.10.443.10">
    <property type="entry name" value="Intergrase catalytic core"/>
    <property type="match status" value="1"/>
</dbReference>
<name>A0A233SUD5_STRDA</name>
<dbReference type="InterPro" id="IPR010998">
    <property type="entry name" value="Integrase_recombinase_N"/>
</dbReference>
<evidence type="ECO:0000259" key="3">
    <source>
        <dbReference type="Pfam" id="PF02899"/>
    </source>
</evidence>
<dbReference type="InterPro" id="IPR011010">
    <property type="entry name" value="DNA_brk_join_enz"/>
</dbReference>
<dbReference type="GO" id="GO:0015074">
    <property type="term" value="P:DNA integration"/>
    <property type="evidence" value="ECO:0007669"/>
    <property type="project" value="InterPro"/>
</dbReference>
<dbReference type="AlphaFoldDB" id="A0A233SUD5"/>
<feature type="domain" description="Integrase SAM-like N-terminal" evidence="3">
    <location>
        <begin position="69"/>
        <end position="141"/>
    </location>
</feature>
<dbReference type="Pfam" id="PF02899">
    <property type="entry name" value="Phage_int_SAM_1"/>
    <property type="match status" value="1"/>
</dbReference>
<sequence length="483" mass="55570">MDIPRHWQLHRLDLKRDLGELEPFLVGGVEDLAQRARLRGARHRQGFVLGPDGRPDPRVNACLTSAKWRNLGRETEKDYSYSLVVWLNFLHILGAQWWEATEDHAEEFLFWRVTDPANGERIQTNSFSRDLAGLKKFYRWVGRKYGIANPFEDFDAPPIARRSNVKWFDPAGFARWLALGIRGMDLDGRPDQWWRGRNEQRDTAFCQGLYGNGLRVAEWASVVIPELPHYDRRRHYYAGHLADACAKKGYGHPYWTPQSAMRGVLSYMEGPRAAAVRRAQQAGRYERVQDRRTVLATHGTDAVTLERPGGGTEKWLWNDVGKLTRLRLFRRTEQGLEPVALWLNEDGLPRVWTGWEHTFKAANERIEALGLEGFVCSAHMLRHSCALKWYSIGKLVRAAQLGHLGEEERADFREEFGSTWHLVQTMLGHRSVETTKEVYLEPFRILDVEVLLAHAEGFPVAAFMADVFANHPRVRTDPLAAIR</sequence>
<evidence type="ECO:0000256" key="2">
    <source>
        <dbReference type="ARBA" id="ARBA00023172"/>
    </source>
</evidence>
<keyword evidence="5" id="KW-1185">Reference proteome</keyword>
<reference evidence="4 5" key="1">
    <citation type="submission" date="2016-07" db="EMBL/GenBank/DDBJ databases">
        <title>Draft genome of Streptomyces diastatochromogenes.</title>
        <authorList>
            <person name="Podduturi R."/>
            <person name="Lukassen M.B."/>
            <person name="Clausen N."/>
            <person name="Nielsen J.L."/>
            <person name="Jorgensen N.O."/>
        </authorList>
    </citation>
    <scope>NUCLEOTIDE SEQUENCE [LARGE SCALE GENOMIC DNA]</scope>
    <source>
        <strain evidence="4 5">DSM 40608</strain>
    </source>
</reference>
<dbReference type="SUPFAM" id="SSF56349">
    <property type="entry name" value="DNA breaking-rejoining enzymes"/>
    <property type="match status" value="1"/>
</dbReference>